<evidence type="ECO:0000259" key="2">
    <source>
        <dbReference type="Pfam" id="PF02517"/>
    </source>
</evidence>
<keyword evidence="1" id="KW-0812">Transmembrane</keyword>
<evidence type="ECO:0000313" key="4">
    <source>
        <dbReference type="Proteomes" id="UP000622317"/>
    </source>
</evidence>
<proteinExistence type="predicted"/>
<organism evidence="3 4">
    <name type="scientific">Pelagicoccus enzymogenes</name>
    <dbReference type="NCBI Taxonomy" id="2773457"/>
    <lineage>
        <taxon>Bacteria</taxon>
        <taxon>Pseudomonadati</taxon>
        <taxon>Verrucomicrobiota</taxon>
        <taxon>Opitutia</taxon>
        <taxon>Puniceicoccales</taxon>
        <taxon>Pelagicoccaceae</taxon>
        <taxon>Pelagicoccus</taxon>
    </lineage>
</organism>
<keyword evidence="3" id="KW-0482">Metalloprotease</keyword>
<keyword evidence="1" id="KW-1133">Transmembrane helix</keyword>
<keyword evidence="3" id="KW-0378">Hydrolase</keyword>
<dbReference type="Pfam" id="PF02517">
    <property type="entry name" value="Rce1-like"/>
    <property type="match status" value="1"/>
</dbReference>
<name>A0A927FBC2_9BACT</name>
<feature type="transmembrane region" description="Helical" evidence="1">
    <location>
        <begin position="169"/>
        <end position="188"/>
    </location>
</feature>
<dbReference type="Proteomes" id="UP000622317">
    <property type="component" value="Unassembled WGS sequence"/>
</dbReference>
<feature type="transmembrane region" description="Helical" evidence="1">
    <location>
        <begin position="131"/>
        <end position="148"/>
    </location>
</feature>
<dbReference type="InterPro" id="IPR003675">
    <property type="entry name" value="Rce1/LyrA-like_dom"/>
</dbReference>
<keyword evidence="1" id="KW-0472">Membrane</keyword>
<keyword evidence="4" id="KW-1185">Reference proteome</keyword>
<reference evidence="3" key="1">
    <citation type="submission" date="2020-09" db="EMBL/GenBank/DDBJ databases">
        <title>Pelagicoccus enzymogenes sp. nov. with an EPS production, isolated from marine sediment.</title>
        <authorList>
            <person name="Feng X."/>
        </authorList>
    </citation>
    <scope>NUCLEOTIDE SEQUENCE</scope>
    <source>
        <strain evidence="3">NFK12</strain>
    </source>
</reference>
<dbReference type="RefSeq" id="WP_191618930.1">
    <property type="nucleotide sequence ID" value="NZ_JACYFG010000051.1"/>
</dbReference>
<accession>A0A927FBC2</accession>
<feature type="domain" description="CAAX prenyl protease 2/Lysostaphin resistance protein A-like" evidence="2">
    <location>
        <begin position="134"/>
        <end position="239"/>
    </location>
</feature>
<feature type="transmembrane region" description="Helical" evidence="1">
    <location>
        <begin position="226"/>
        <end position="249"/>
    </location>
</feature>
<evidence type="ECO:0000256" key="1">
    <source>
        <dbReference type="SAM" id="Phobius"/>
    </source>
</evidence>
<gene>
    <name evidence="3" type="ORF">IEN85_20290</name>
</gene>
<protein>
    <submittedName>
        <fullName evidence="3">CPBP family intramembrane metalloprotease</fullName>
    </submittedName>
</protein>
<feature type="transmembrane region" description="Helical" evidence="1">
    <location>
        <begin position="200"/>
        <end position="219"/>
    </location>
</feature>
<dbReference type="GO" id="GO:0004175">
    <property type="term" value="F:endopeptidase activity"/>
    <property type="evidence" value="ECO:0007669"/>
    <property type="project" value="UniProtKB-ARBA"/>
</dbReference>
<feature type="transmembrane region" description="Helical" evidence="1">
    <location>
        <begin position="84"/>
        <end position="104"/>
    </location>
</feature>
<comment type="caution">
    <text evidence="3">The sequence shown here is derived from an EMBL/GenBank/DDBJ whole genome shotgun (WGS) entry which is preliminary data.</text>
</comment>
<dbReference type="GO" id="GO:0008237">
    <property type="term" value="F:metallopeptidase activity"/>
    <property type="evidence" value="ECO:0007669"/>
    <property type="project" value="UniProtKB-KW"/>
</dbReference>
<evidence type="ECO:0000313" key="3">
    <source>
        <dbReference type="EMBL" id="MBD5781852.1"/>
    </source>
</evidence>
<keyword evidence="3" id="KW-0645">Protease</keyword>
<feature type="transmembrane region" description="Helical" evidence="1">
    <location>
        <begin position="44"/>
        <end position="63"/>
    </location>
</feature>
<dbReference type="AlphaFoldDB" id="A0A927FBC2"/>
<dbReference type="GO" id="GO:0080120">
    <property type="term" value="P:CAAX-box protein maturation"/>
    <property type="evidence" value="ECO:0007669"/>
    <property type="project" value="UniProtKB-ARBA"/>
</dbReference>
<sequence length="256" mass="28661">MKEPLELSRPWRRLFPSPLVLVLLLFVALTALRAYGYFGSDILHGPPIMLGFVLMWFVPLVFLTRYGRKQIGFGRKLSWKWNAIGILLGAAAAGFCYLLGLLLYGKSDQNWFVSVAYAFQTDERIALLPRHIAYIAFTVPAIVASPVGEEIFFRGVTEQANRDRMSPRAAACFAAALFALAHLIHHGIYRGFEGIEVMPVSGAIWFVLMFATSLVFSFVRQKGSSIWTAIFAHAAFNLVMNTTIFYSLMVTHPQTS</sequence>
<dbReference type="EMBL" id="JACYFG010000051">
    <property type="protein sequence ID" value="MBD5781852.1"/>
    <property type="molecule type" value="Genomic_DNA"/>
</dbReference>